<dbReference type="OrthoDB" id="9809023at2"/>
<evidence type="ECO:0000313" key="1">
    <source>
        <dbReference type="EMBL" id="RDU38589.1"/>
    </source>
</evidence>
<dbReference type="SUPFAM" id="SSF103007">
    <property type="entry name" value="Hypothetical protein TT1725"/>
    <property type="match status" value="1"/>
</dbReference>
<dbReference type="InterPro" id="IPR007546">
    <property type="entry name" value="DUF503"/>
</dbReference>
<dbReference type="AlphaFoldDB" id="A0A3D8GWK8"/>
<dbReference type="Proteomes" id="UP000257144">
    <property type="component" value="Unassembled WGS sequence"/>
</dbReference>
<sequence length="93" mass="10567">MIVGIARCECMIYDAGSLKEKRAVLQRIISRIRQKYNVSVSEVDYQDAWQRTAIAVAAVASAKVPAEREIQNAIKLIDSFPEIERTLTDIEWL</sequence>
<keyword evidence="2" id="KW-1185">Reference proteome</keyword>
<evidence type="ECO:0000313" key="2">
    <source>
        <dbReference type="Proteomes" id="UP000257144"/>
    </source>
</evidence>
<protein>
    <submittedName>
        <fullName evidence="1">DUF503 domain-containing protein</fullName>
    </submittedName>
</protein>
<dbReference type="Pfam" id="PF04456">
    <property type="entry name" value="DUF503"/>
    <property type="match status" value="1"/>
</dbReference>
<name>A0A3D8GWK8_9BACI</name>
<accession>A0A3D8GWK8</accession>
<dbReference type="PANTHER" id="PTHR36441:SF1">
    <property type="entry name" value="DUF503 DOMAIN-CONTAINING PROTEIN"/>
    <property type="match status" value="1"/>
</dbReference>
<dbReference type="InterPro" id="IPR036746">
    <property type="entry name" value="TT1725-like_sf"/>
</dbReference>
<dbReference type="EMBL" id="QNQT01000001">
    <property type="protein sequence ID" value="RDU38589.1"/>
    <property type="molecule type" value="Genomic_DNA"/>
</dbReference>
<dbReference type="PANTHER" id="PTHR36441">
    <property type="entry name" value="HYPOTHETICAL CYTOSOLIC PROTEIN"/>
    <property type="match status" value="1"/>
</dbReference>
<reference evidence="1 2" key="1">
    <citation type="submission" date="2018-07" db="EMBL/GenBank/DDBJ databases">
        <title>Bacillus sp. YLB-04 draft genome sequence.</title>
        <authorList>
            <person name="Yu L."/>
            <person name="Tang X."/>
        </authorList>
    </citation>
    <scope>NUCLEOTIDE SEQUENCE [LARGE SCALE GENOMIC DNA]</scope>
    <source>
        <strain evidence="1 2">YLB-04</strain>
    </source>
</reference>
<proteinExistence type="predicted"/>
<dbReference type="Gene3D" id="3.30.70.1120">
    <property type="entry name" value="TT1725-like"/>
    <property type="match status" value="1"/>
</dbReference>
<organism evidence="1 2">
    <name type="scientific">Neobacillus piezotolerans</name>
    <dbReference type="NCBI Taxonomy" id="2259171"/>
    <lineage>
        <taxon>Bacteria</taxon>
        <taxon>Bacillati</taxon>
        <taxon>Bacillota</taxon>
        <taxon>Bacilli</taxon>
        <taxon>Bacillales</taxon>
        <taxon>Bacillaceae</taxon>
        <taxon>Neobacillus</taxon>
    </lineage>
</organism>
<gene>
    <name evidence="1" type="ORF">DRW41_03225</name>
</gene>
<comment type="caution">
    <text evidence="1">The sequence shown here is derived from an EMBL/GenBank/DDBJ whole genome shotgun (WGS) entry which is preliminary data.</text>
</comment>